<dbReference type="EnsemblPlants" id="AET7Gv20538000.5">
    <property type="protein sequence ID" value="AET7Gv20538000.5"/>
    <property type="gene ID" value="AET7Gv20538000"/>
</dbReference>
<evidence type="ECO:0000313" key="2">
    <source>
        <dbReference type="Proteomes" id="UP000015105"/>
    </source>
</evidence>
<organism evidence="1 2">
    <name type="scientific">Aegilops tauschii subsp. strangulata</name>
    <name type="common">Goatgrass</name>
    <dbReference type="NCBI Taxonomy" id="200361"/>
    <lineage>
        <taxon>Eukaryota</taxon>
        <taxon>Viridiplantae</taxon>
        <taxon>Streptophyta</taxon>
        <taxon>Embryophyta</taxon>
        <taxon>Tracheophyta</taxon>
        <taxon>Spermatophyta</taxon>
        <taxon>Magnoliopsida</taxon>
        <taxon>Liliopsida</taxon>
        <taxon>Poales</taxon>
        <taxon>Poaceae</taxon>
        <taxon>BOP clade</taxon>
        <taxon>Pooideae</taxon>
        <taxon>Triticodae</taxon>
        <taxon>Triticeae</taxon>
        <taxon>Triticinae</taxon>
        <taxon>Aegilops</taxon>
    </lineage>
</organism>
<reference evidence="1" key="3">
    <citation type="journal article" date="2017" name="Nature">
        <title>Genome sequence of the progenitor of the wheat D genome Aegilops tauschii.</title>
        <authorList>
            <person name="Luo M.C."/>
            <person name="Gu Y.Q."/>
            <person name="Puiu D."/>
            <person name="Wang H."/>
            <person name="Twardziok S.O."/>
            <person name="Deal K.R."/>
            <person name="Huo N."/>
            <person name="Zhu T."/>
            <person name="Wang L."/>
            <person name="Wang Y."/>
            <person name="McGuire P.E."/>
            <person name="Liu S."/>
            <person name="Long H."/>
            <person name="Ramasamy R.K."/>
            <person name="Rodriguez J.C."/>
            <person name="Van S.L."/>
            <person name="Yuan L."/>
            <person name="Wang Z."/>
            <person name="Xia Z."/>
            <person name="Xiao L."/>
            <person name="Anderson O.D."/>
            <person name="Ouyang S."/>
            <person name="Liang Y."/>
            <person name="Zimin A.V."/>
            <person name="Pertea G."/>
            <person name="Qi P."/>
            <person name="Bennetzen J.L."/>
            <person name="Dai X."/>
            <person name="Dawson M.W."/>
            <person name="Muller H.G."/>
            <person name="Kugler K."/>
            <person name="Rivarola-Duarte L."/>
            <person name="Spannagl M."/>
            <person name="Mayer K.F.X."/>
            <person name="Lu F.H."/>
            <person name="Bevan M.W."/>
            <person name="Leroy P."/>
            <person name="Li P."/>
            <person name="You F.M."/>
            <person name="Sun Q."/>
            <person name="Liu Z."/>
            <person name="Lyons E."/>
            <person name="Wicker T."/>
            <person name="Salzberg S.L."/>
            <person name="Devos K.M."/>
            <person name="Dvorak J."/>
        </authorList>
    </citation>
    <scope>NUCLEOTIDE SEQUENCE [LARGE SCALE GENOMIC DNA]</scope>
    <source>
        <strain evidence="1">cv. AL8/78</strain>
    </source>
</reference>
<reference evidence="1" key="5">
    <citation type="journal article" date="2021" name="G3 (Bethesda)">
        <title>Aegilops tauschii genome assembly Aet v5.0 features greater sequence contiguity and improved annotation.</title>
        <authorList>
            <person name="Wang L."/>
            <person name="Zhu T."/>
            <person name="Rodriguez J.C."/>
            <person name="Deal K.R."/>
            <person name="Dubcovsky J."/>
            <person name="McGuire P.E."/>
            <person name="Lux T."/>
            <person name="Spannagl M."/>
            <person name="Mayer K.F.X."/>
            <person name="Baldrich P."/>
            <person name="Meyers B.C."/>
            <person name="Huo N."/>
            <person name="Gu Y.Q."/>
            <person name="Zhou H."/>
            <person name="Devos K.M."/>
            <person name="Bennetzen J.L."/>
            <person name="Unver T."/>
            <person name="Budak H."/>
            <person name="Gulick P.J."/>
            <person name="Galiba G."/>
            <person name="Kalapos B."/>
            <person name="Nelson D.R."/>
            <person name="Li P."/>
            <person name="You F.M."/>
            <person name="Luo M.C."/>
            <person name="Dvorak J."/>
        </authorList>
    </citation>
    <scope>NUCLEOTIDE SEQUENCE [LARGE SCALE GENOMIC DNA]</scope>
    <source>
        <strain evidence="1">cv. AL8/78</strain>
    </source>
</reference>
<sequence length="178" mass="19946">ARIASLKDGDANTTLYHRQCTYRKHFDTRIGTDVPRDCTIDPSQFIEPSNLEDLDAPFSEYEIWQAIKSLPSRKAPGPDGFTVEFLGSCWPVIKHDLRCVFDQVYALRGRGFSCLNEALITLLPKRADANGLGDYRPISLIHIVAKVLAKLLSLRLVPKLNNLVSNVQNAFIPGRSLH</sequence>
<dbReference type="Proteomes" id="UP000015105">
    <property type="component" value="Chromosome 7D"/>
</dbReference>
<reference evidence="1" key="4">
    <citation type="submission" date="2019-03" db="UniProtKB">
        <authorList>
            <consortium name="EnsemblPlants"/>
        </authorList>
    </citation>
    <scope>IDENTIFICATION</scope>
</reference>
<accession>A0A453RCG1</accession>
<protein>
    <recommendedName>
        <fullName evidence="3">Reverse transcriptase domain-containing protein</fullName>
    </recommendedName>
</protein>
<evidence type="ECO:0000313" key="1">
    <source>
        <dbReference type="EnsemblPlants" id="AET7Gv20538000.5"/>
    </source>
</evidence>
<dbReference type="AlphaFoldDB" id="A0A453RCG1"/>
<dbReference type="PANTHER" id="PTHR19446">
    <property type="entry name" value="REVERSE TRANSCRIPTASES"/>
    <property type="match status" value="1"/>
</dbReference>
<evidence type="ECO:0008006" key="3">
    <source>
        <dbReference type="Google" id="ProtNLM"/>
    </source>
</evidence>
<dbReference type="Gramene" id="AET7Gv20538000.5">
    <property type="protein sequence ID" value="AET7Gv20538000.5"/>
    <property type="gene ID" value="AET7Gv20538000"/>
</dbReference>
<name>A0A453RCG1_AEGTS</name>
<proteinExistence type="predicted"/>
<reference evidence="2" key="2">
    <citation type="journal article" date="2017" name="Nat. Plants">
        <title>The Aegilops tauschii genome reveals multiple impacts of transposons.</title>
        <authorList>
            <person name="Zhao G."/>
            <person name="Zou C."/>
            <person name="Li K."/>
            <person name="Wang K."/>
            <person name="Li T."/>
            <person name="Gao L."/>
            <person name="Zhang X."/>
            <person name="Wang H."/>
            <person name="Yang Z."/>
            <person name="Liu X."/>
            <person name="Jiang W."/>
            <person name="Mao L."/>
            <person name="Kong X."/>
            <person name="Jiao Y."/>
            <person name="Jia J."/>
        </authorList>
    </citation>
    <scope>NUCLEOTIDE SEQUENCE [LARGE SCALE GENOMIC DNA]</scope>
    <source>
        <strain evidence="2">cv. AL8/78</strain>
    </source>
</reference>
<keyword evidence="2" id="KW-1185">Reference proteome</keyword>
<reference evidence="2" key="1">
    <citation type="journal article" date="2014" name="Science">
        <title>Ancient hybridizations among the ancestral genomes of bread wheat.</title>
        <authorList>
            <consortium name="International Wheat Genome Sequencing Consortium,"/>
            <person name="Marcussen T."/>
            <person name="Sandve S.R."/>
            <person name="Heier L."/>
            <person name="Spannagl M."/>
            <person name="Pfeifer M."/>
            <person name="Jakobsen K.S."/>
            <person name="Wulff B.B."/>
            <person name="Steuernagel B."/>
            <person name="Mayer K.F."/>
            <person name="Olsen O.A."/>
        </authorList>
    </citation>
    <scope>NUCLEOTIDE SEQUENCE [LARGE SCALE GENOMIC DNA]</scope>
    <source>
        <strain evidence="2">cv. AL8/78</strain>
    </source>
</reference>